<evidence type="ECO:0000256" key="8">
    <source>
        <dbReference type="RuleBase" id="RU363032"/>
    </source>
</evidence>
<keyword evidence="11" id="KW-1185">Reference proteome</keyword>
<dbReference type="GO" id="GO:0006865">
    <property type="term" value="P:amino acid transport"/>
    <property type="evidence" value="ECO:0007669"/>
    <property type="project" value="TreeGrafter"/>
</dbReference>
<dbReference type="Pfam" id="PF00528">
    <property type="entry name" value="BPD_transp_1"/>
    <property type="match status" value="2"/>
</dbReference>
<feature type="transmembrane region" description="Helical" evidence="8">
    <location>
        <begin position="397"/>
        <end position="418"/>
    </location>
</feature>
<dbReference type="GO" id="GO:0043190">
    <property type="term" value="C:ATP-binding cassette (ABC) transporter complex"/>
    <property type="evidence" value="ECO:0007669"/>
    <property type="project" value="InterPro"/>
</dbReference>
<comment type="subcellular location">
    <subcellularLocation>
        <location evidence="1">Cell inner membrane</location>
        <topology evidence="1">Multi-pass membrane protein</topology>
    </subcellularLocation>
    <subcellularLocation>
        <location evidence="8">Cell membrane</location>
        <topology evidence="8">Multi-pass membrane protein</topology>
    </subcellularLocation>
</comment>
<dbReference type="PANTHER" id="PTHR30614:SF41">
    <property type="entry name" value="INNER MEMBRANE AMINO-ACID ABC TRANSPORTER PERMEASE PROTEIN YHDY"/>
    <property type="match status" value="1"/>
</dbReference>
<comment type="similarity">
    <text evidence="2">Belongs to the binding-protein-dependent transport system permease family. HisMQ subfamily.</text>
</comment>
<dbReference type="NCBIfam" id="TIGR01726">
    <property type="entry name" value="HEQRo_perm_3TM"/>
    <property type="match status" value="1"/>
</dbReference>
<feature type="transmembrane region" description="Helical" evidence="8">
    <location>
        <begin position="343"/>
        <end position="364"/>
    </location>
</feature>
<feature type="transmembrane region" description="Helical" evidence="8">
    <location>
        <begin position="593"/>
        <end position="616"/>
    </location>
</feature>
<feature type="transmembrane region" description="Helical" evidence="8">
    <location>
        <begin position="696"/>
        <end position="715"/>
    </location>
</feature>
<dbReference type="AlphaFoldDB" id="A0A6S6YL09"/>
<evidence type="ECO:0000256" key="2">
    <source>
        <dbReference type="ARBA" id="ARBA00010072"/>
    </source>
</evidence>
<organism evidence="10 11">
    <name type="scientific">Achromobacter pestifer</name>
    <dbReference type="NCBI Taxonomy" id="1353889"/>
    <lineage>
        <taxon>Bacteria</taxon>
        <taxon>Pseudomonadati</taxon>
        <taxon>Pseudomonadota</taxon>
        <taxon>Betaproteobacteria</taxon>
        <taxon>Burkholderiales</taxon>
        <taxon>Alcaligenaceae</taxon>
        <taxon>Achromobacter</taxon>
    </lineage>
</organism>
<dbReference type="PANTHER" id="PTHR30614">
    <property type="entry name" value="MEMBRANE COMPONENT OF AMINO ACID ABC TRANSPORTER"/>
    <property type="match status" value="1"/>
</dbReference>
<keyword evidence="4" id="KW-1003">Cell membrane</keyword>
<feature type="transmembrane region" description="Helical" evidence="8">
    <location>
        <begin position="465"/>
        <end position="485"/>
    </location>
</feature>
<dbReference type="Gene3D" id="1.10.3720.10">
    <property type="entry name" value="MetI-like"/>
    <property type="match status" value="3"/>
</dbReference>
<feature type="transmembrane region" description="Helical" evidence="8">
    <location>
        <begin position="492"/>
        <end position="511"/>
    </location>
</feature>
<dbReference type="CDD" id="cd06261">
    <property type="entry name" value="TM_PBP2"/>
    <property type="match status" value="2"/>
</dbReference>
<dbReference type="RefSeq" id="WP_246288149.1">
    <property type="nucleotide sequence ID" value="NZ_CADIJX010000001.1"/>
</dbReference>
<feature type="domain" description="ABC transmembrane type-1" evidence="9">
    <location>
        <begin position="523"/>
        <end position="715"/>
    </location>
</feature>
<feature type="transmembrane region" description="Helical" evidence="8">
    <location>
        <begin position="523"/>
        <end position="547"/>
    </location>
</feature>
<keyword evidence="7 8" id="KW-0472">Membrane</keyword>
<feature type="transmembrane region" description="Helical" evidence="8">
    <location>
        <begin position="568"/>
        <end position="587"/>
    </location>
</feature>
<feature type="transmembrane region" description="Helical" evidence="8">
    <location>
        <begin position="202"/>
        <end position="222"/>
    </location>
</feature>
<evidence type="ECO:0000256" key="6">
    <source>
        <dbReference type="ARBA" id="ARBA00022989"/>
    </source>
</evidence>
<protein>
    <recommendedName>
        <fullName evidence="9">ABC transmembrane type-1 domain-containing protein</fullName>
    </recommendedName>
</protein>
<evidence type="ECO:0000256" key="3">
    <source>
        <dbReference type="ARBA" id="ARBA00022448"/>
    </source>
</evidence>
<evidence type="ECO:0000256" key="7">
    <source>
        <dbReference type="ARBA" id="ARBA00023136"/>
    </source>
</evidence>
<evidence type="ECO:0000313" key="10">
    <source>
        <dbReference type="EMBL" id="CAB3629620.1"/>
    </source>
</evidence>
<evidence type="ECO:0000259" key="9">
    <source>
        <dbReference type="PROSITE" id="PS50928"/>
    </source>
</evidence>
<dbReference type="InterPro" id="IPR043429">
    <property type="entry name" value="ArtM/GltK/GlnP/TcyL/YhdX-like"/>
</dbReference>
<dbReference type="InterPro" id="IPR010065">
    <property type="entry name" value="AA_ABC_transptr_permease_3TM"/>
</dbReference>
<dbReference type="EMBL" id="CADIJX010000001">
    <property type="protein sequence ID" value="CAB3629620.1"/>
    <property type="molecule type" value="Genomic_DNA"/>
</dbReference>
<feature type="transmembrane region" description="Helical" evidence="8">
    <location>
        <begin position="76"/>
        <end position="107"/>
    </location>
</feature>
<dbReference type="InterPro" id="IPR000515">
    <property type="entry name" value="MetI-like"/>
</dbReference>
<evidence type="ECO:0000313" key="11">
    <source>
        <dbReference type="Proteomes" id="UP000494108"/>
    </source>
</evidence>
<dbReference type="InterPro" id="IPR035906">
    <property type="entry name" value="MetI-like_sf"/>
</dbReference>
<dbReference type="PROSITE" id="PS50928">
    <property type="entry name" value="ABC_TM1"/>
    <property type="match status" value="2"/>
</dbReference>
<feature type="transmembrane region" description="Helical" evidence="8">
    <location>
        <begin position="21"/>
        <end position="39"/>
    </location>
</feature>
<accession>A0A6S6YL09</accession>
<reference evidence="10 11" key="1">
    <citation type="submission" date="2020-04" db="EMBL/GenBank/DDBJ databases">
        <authorList>
            <person name="De Canck E."/>
        </authorList>
    </citation>
    <scope>NUCLEOTIDE SEQUENCE [LARGE SCALE GENOMIC DNA]</scope>
    <source>
        <strain evidence="10 11">LMG 3431</strain>
    </source>
</reference>
<feature type="domain" description="ABC transmembrane type-1" evidence="9">
    <location>
        <begin position="84"/>
        <end position="362"/>
    </location>
</feature>
<feature type="transmembrane region" description="Helical" evidence="8">
    <location>
        <begin position="242"/>
        <end position="261"/>
    </location>
</feature>
<evidence type="ECO:0000256" key="1">
    <source>
        <dbReference type="ARBA" id="ARBA00004429"/>
    </source>
</evidence>
<dbReference type="GO" id="GO:0022857">
    <property type="term" value="F:transmembrane transporter activity"/>
    <property type="evidence" value="ECO:0007669"/>
    <property type="project" value="InterPro"/>
</dbReference>
<gene>
    <name evidence="10" type="ORF">LMG3431_00912</name>
</gene>
<keyword evidence="6 8" id="KW-1133">Transmembrane helix</keyword>
<proteinExistence type="inferred from homology"/>
<feature type="transmembrane region" description="Helical" evidence="8">
    <location>
        <begin position="166"/>
        <end position="190"/>
    </location>
</feature>
<keyword evidence="5 8" id="KW-0812">Transmembrane</keyword>
<evidence type="ECO:0000256" key="4">
    <source>
        <dbReference type="ARBA" id="ARBA00022475"/>
    </source>
</evidence>
<evidence type="ECO:0000256" key="5">
    <source>
        <dbReference type="ARBA" id="ARBA00022692"/>
    </source>
</evidence>
<sequence>MMTALSYPSSPVGPLRRWLPSLAWILALGGMAAVLLLHIESVQTARGVQGGFGFLFQASGFRISESLLSVTPDDPYWMSIAAGLVNTLTVAAVAIPLATALGIALGLMRLSSHSLAARCAAIIIAPLRNTPVLLQLFVWYGLLLRLPDVRQAWSPLPSVLLSNRGLALPAVHGWLPYAAVALLALAALMFRWHTSRRLGKTPVYAALAGTVLTWALLPALQIDLPVKRGLGLQGGWQPSIEFAALVIGLVVFHAAYIADIVRAAVRAVPLGLVEAGQAMGLAPWRVLRLVIAPYATRVALPPYANQCLALVKNSTLAIAIGYQELMAVINTAITQTGLALEGIALAAAVYLMLALLLGGGLSAWNARHTRHGPGDTHGARLGDRPHWNAAGNDGRPWLGWLASAVLALALTAAAWLLLDWAILRAAWQGSPAACADVSGACWAAVNENLPLLFFGTMAQPDRTPAFFACVALLAGIALTLSARRLPAKTRTVLLLILLAVVVGALTGWPWGGKAIGPQRWGGLLVTLILAIAALAAAVPLAFGLALLRRSDSRAGSLAAASLIEAVRGVPLVTQLLFASFVLPMLLGGGVSKFSMALAALTLHTACLLAEVLRGALQAIPPGQMMAARALGMRPFTAYTTVIWPQVRRIAAPAALGVFVGAVKDTSLVSIIGVFDVLGAAKAVVAGTDWRPYHVEVYLAVALLYFAASLALSKVARRLESGVRR</sequence>
<keyword evidence="3 8" id="KW-0813">Transport</keyword>
<name>A0A6S6YL09_9BURK</name>
<dbReference type="SUPFAM" id="SSF161098">
    <property type="entry name" value="MetI-like"/>
    <property type="match status" value="3"/>
</dbReference>
<dbReference type="Proteomes" id="UP000494108">
    <property type="component" value="Unassembled WGS sequence"/>
</dbReference>